<accession>A0A1T5LAD2</accession>
<comment type="subcellular location">
    <subcellularLocation>
        <location evidence="1">Cell membrane</location>
        <topology evidence="1">Multi-pass membrane protein</topology>
    </subcellularLocation>
</comment>
<dbReference type="InterPro" id="IPR025857">
    <property type="entry name" value="MacB_PCD"/>
</dbReference>
<proteinExistence type="predicted"/>
<feature type="domain" description="ABC3 transporter permease C-terminal" evidence="7">
    <location>
        <begin position="747"/>
        <end position="861"/>
    </location>
</feature>
<feature type="transmembrane region" description="Helical" evidence="6">
    <location>
        <begin position="827"/>
        <end position="850"/>
    </location>
</feature>
<feature type="transmembrane region" description="Helical" evidence="6">
    <location>
        <begin position="735"/>
        <end position="768"/>
    </location>
</feature>
<evidence type="ECO:0000313" key="10">
    <source>
        <dbReference type="Proteomes" id="UP000190961"/>
    </source>
</evidence>
<evidence type="ECO:0000259" key="8">
    <source>
        <dbReference type="Pfam" id="PF12704"/>
    </source>
</evidence>
<dbReference type="Pfam" id="PF12704">
    <property type="entry name" value="MacB_PCD"/>
    <property type="match status" value="2"/>
</dbReference>
<feature type="domain" description="ABC3 transporter permease C-terminal" evidence="7">
    <location>
        <begin position="364"/>
        <end position="482"/>
    </location>
</feature>
<feature type="domain" description="MacB-like periplasmic core" evidence="8">
    <location>
        <begin position="95"/>
        <end position="317"/>
    </location>
</feature>
<keyword evidence="3 6" id="KW-0812">Transmembrane</keyword>
<feature type="transmembrane region" description="Helical" evidence="6">
    <location>
        <begin position="406"/>
        <end position="429"/>
    </location>
</feature>
<dbReference type="NCBIfam" id="NF038404">
    <property type="entry name" value="perm_prefix_2"/>
    <property type="match status" value="1"/>
</dbReference>
<dbReference type="PANTHER" id="PTHR30572:SF18">
    <property type="entry name" value="ABC-TYPE MACROLIDE FAMILY EXPORT SYSTEM PERMEASE COMPONENT 2"/>
    <property type="match status" value="1"/>
</dbReference>
<dbReference type="AlphaFoldDB" id="A0A1T5LAD2"/>
<dbReference type="Pfam" id="PF02687">
    <property type="entry name" value="FtsX"/>
    <property type="match status" value="2"/>
</dbReference>
<evidence type="ECO:0000256" key="6">
    <source>
        <dbReference type="SAM" id="Phobius"/>
    </source>
</evidence>
<evidence type="ECO:0000256" key="2">
    <source>
        <dbReference type="ARBA" id="ARBA00022475"/>
    </source>
</evidence>
<dbReference type="STRING" id="688867.SAMN05660236_2843"/>
<reference evidence="9 10" key="1">
    <citation type="submission" date="2017-02" db="EMBL/GenBank/DDBJ databases">
        <authorList>
            <person name="Peterson S.W."/>
        </authorList>
    </citation>
    <scope>NUCLEOTIDE SEQUENCE [LARGE SCALE GENOMIC DNA]</scope>
    <source>
        <strain evidence="9 10">DSM 25262</strain>
    </source>
</reference>
<feature type="transmembrane region" description="Helical" evidence="6">
    <location>
        <begin position="357"/>
        <end position="381"/>
    </location>
</feature>
<feature type="transmembrane region" description="Helical" evidence="6">
    <location>
        <begin position="499"/>
        <end position="523"/>
    </location>
</feature>
<dbReference type="InterPro" id="IPR003838">
    <property type="entry name" value="ABC3_permease_C"/>
</dbReference>
<keyword evidence="2" id="KW-1003">Cell membrane</keyword>
<feature type="transmembrane region" description="Helical" evidence="6">
    <location>
        <begin position="796"/>
        <end position="815"/>
    </location>
</feature>
<dbReference type="Proteomes" id="UP000190961">
    <property type="component" value="Unassembled WGS sequence"/>
</dbReference>
<organism evidence="9 10">
    <name type="scientific">Ohtaekwangia koreensis</name>
    <dbReference type="NCBI Taxonomy" id="688867"/>
    <lineage>
        <taxon>Bacteria</taxon>
        <taxon>Pseudomonadati</taxon>
        <taxon>Bacteroidota</taxon>
        <taxon>Cytophagia</taxon>
        <taxon>Cytophagales</taxon>
        <taxon>Fulvivirgaceae</taxon>
        <taxon>Ohtaekwangia</taxon>
    </lineage>
</organism>
<feature type="transmembrane region" description="Helical" evidence="6">
    <location>
        <begin position="93"/>
        <end position="120"/>
    </location>
</feature>
<dbReference type="EMBL" id="FUZU01000002">
    <property type="protein sequence ID" value="SKC73006.1"/>
    <property type="molecule type" value="Genomic_DNA"/>
</dbReference>
<dbReference type="InterPro" id="IPR047699">
    <property type="entry name" value="Permease_put_prefix"/>
</dbReference>
<feature type="domain" description="MacB-like periplasmic core" evidence="8">
    <location>
        <begin position="510"/>
        <end position="673"/>
    </location>
</feature>
<sequence>MADRIFTWYCDTTSMEDLHGDLEELFNHDLEYMSVRRAKLKYWQRVASLLFSYAVKKRKQKAAHHHYAFTSFHPAMLKNYFLIGIRSLSKHRFFTIVNVLGLAVGMSISLLLIAFMSFLWRYDTFHVNKDRMYRVISVVTDKQRTDPLATAPVAVAQKLRDEYTGIDEVVRINSTLTAEASYKDKEIPLEGYYVDSNFLQVFTFPLLKGNIATVLSKPNSMIITEAAGVKMFNAEDPIGKVITMDEKDFEITGILKNVPKNSHMQFEVLASYQTLLQSSQANSTQSTDSWVDFRKSYIYLLLPAHHNTEAIEAYLNKVSAPIYAKEKNLRATFELQALNDIAPGRDLRYSIGPAWDYASLSIFIFLTILILLPACFNYANISISRALKRMKEIGLRKVMGGQRDQIFLQFIMETVIIAMIALVFAYYIFTLVRSEFLSMLADRVGMDLSTDFYTIAYFILFALFVGLVAGIIPALYFARLTPIQALKTKPVSKGFSGISFRKVLIVSQFALSLGFIMGVVVVLNQYRHSLNHDFGFDQENILDVELQSANPQILRNEFAKLVSVQSISMSSHIAGTGASESIWLKDLHVTDSTEVYQMFVDERYISNLNLSLLAGNNFTEDIAQNKKHAIVNEEFLKTFGIKDPAHAIGQSYVLPGGDEITVSGVVKNFHYMPLRYPIKSFFFRYDSSRFQYANIKMVTTDVFTSITEMESAWKMIAGEDKFTAQFFDDEIKATYAFYFVMVKMCGFLGLLAITISCLGLLGMVVFTVENRVKEVGIRKVMGASTTSIIVILSKDFMKLMSIAALIAIPLAYLFFDQVFVRMQYYHVPVGILEIVISLSLMFLLGLATIFSQTIRAARANPVDTLKCE</sequence>
<evidence type="ECO:0000256" key="4">
    <source>
        <dbReference type="ARBA" id="ARBA00022989"/>
    </source>
</evidence>
<keyword evidence="10" id="KW-1185">Reference proteome</keyword>
<keyword evidence="4 6" id="KW-1133">Transmembrane helix</keyword>
<dbReference type="GO" id="GO:0005886">
    <property type="term" value="C:plasma membrane"/>
    <property type="evidence" value="ECO:0007669"/>
    <property type="project" value="UniProtKB-SubCell"/>
</dbReference>
<evidence type="ECO:0000256" key="3">
    <source>
        <dbReference type="ARBA" id="ARBA00022692"/>
    </source>
</evidence>
<gene>
    <name evidence="9" type="ORF">SAMN05660236_2843</name>
</gene>
<dbReference type="PANTHER" id="PTHR30572">
    <property type="entry name" value="MEMBRANE COMPONENT OF TRANSPORTER-RELATED"/>
    <property type="match status" value="1"/>
</dbReference>
<keyword evidence="5 6" id="KW-0472">Membrane</keyword>
<dbReference type="InterPro" id="IPR050250">
    <property type="entry name" value="Macrolide_Exporter_MacB"/>
</dbReference>
<evidence type="ECO:0000313" key="9">
    <source>
        <dbReference type="EMBL" id="SKC73006.1"/>
    </source>
</evidence>
<feature type="transmembrane region" description="Helical" evidence="6">
    <location>
        <begin position="455"/>
        <end position="478"/>
    </location>
</feature>
<name>A0A1T5LAD2_9BACT</name>
<evidence type="ECO:0000256" key="5">
    <source>
        <dbReference type="ARBA" id="ARBA00023136"/>
    </source>
</evidence>
<evidence type="ECO:0000256" key="1">
    <source>
        <dbReference type="ARBA" id="ARBA00004651"/>
    </source>
</evidence>
<protein>
    <submittedName>
        <fullName evidence="9">MacB-like core domain-containing protein</fullName>
    </submittedName>
</protein>
<dbReference type="GO" id="GO:0022857">
    <property type="term" value="F:transmembrane transporter activity"/>
    <property type="evidence" value="ECO:0007669"/>
    <property type="project" value="TreeGrafter"/>
</dbReference>
<evidence type="ECO:0000259" key="7">
    <source>
        <dbReference type="Pfam" id="PF02687"/>
    </source>
</evidence>